<evidence type="ECO:0000313" key="2">
    <source>
        <dbReference type="EnsemblProtists" id="EOD26613"/>
    </source>
</evidence>
<evidence type="ECO:0000313" key="3">
    <source>
        <dbReference type="Proteomes" id="UP000013827"/>
    </source>
</evidence>
<dbReference type="EnsemblProtists" id="EOD26510">
    <property type="protein sequence ID" value="EOD26510"/>
    <property type="gene ID" value="EMIHUDRAFT_353929"/>
</dbReference>
<evidence type="ECO:0000256" key="1">
    <source>
        <dbReference type="SAM" id="MobiDB-lite"/>
    </source>
</evidence>
<feature type="compositionally biased region" description="Basic and acidic residues" evidence="1">
    <location>
        <begin position="171"/>
        <end position="182"/>
    </location>
</feature>
<dbReference type="SUPFAM" id="SSF81901">
    <property type="entry name" value="HCP-like"/>
    <property type="match status" value="1"/>
</dbReference>
<dbReference type="GeneID" id="17272056"/>
<dbReference type="HOGENOM" id="CLU_1417539_0_0_1"/>
<protein>
    <submittedName>
        <fullName evidence="2">Uncharacterized protein</fullName>
    </submittedName>
</protein>
<dbReference type="KEGG" id="ehx:EMIHUDRAFT_354003"/>
<dbReference type="AlphaFoldDB" id="A0A0D3JSX8"/>
<organism evidence="2 3">
    <name type="scientific">Emiliania huxleyi (strain CCMP1516)</name>
    <dbReference type="NCBI Taxonomy" id="280463"/>
    <lineage>
        <taxon>Eukaryota</taxon>
        <taxon>Haptista</taxon>
        <taxon>Haptophyta</taxon>
        <taxon>Prymnesiophyceae</taxon>
        <taxon>Isochrysidales</taxon>
        <taxon>Noelaerhabdaceae</taxon>
        <taxon>Emiliania</taxon>
    </lineage>
</organism>
<dbReference type="Proteomes" id="UP000013827">
    <property type="component" value="Unassembled WGS sequence"/>
</dbReference>
<dbReference type="Gene3D" id="1.25.40.10">
    <property type="entry name" value="Tetratricopeptide repeat domain"/>
    <property type="match status" value="1"/>
</dbReference>
<dbReference type="RefSeq" id="XP_005778939.1">
    <property type="nucleotide sequence ID" value="XM_005778882.1"/>
</dbReference>
<name>A0A0D3JSX8_EMIH1</name>
<dbReference type="InterPro" id="IPR011990">
    <property type="entry name" value="TPR-like_helical_dom_sf"/>
</dbReference>
<dbReference type="KEGG" id="ehx:EMIHUDRAFT_353929"/>
<proteinExistence type="predicted"/>
<dbReference type="SMART" id="SM00671">
    <property type="entry name" value="SEL1"/>
    <property type="match status" value="1"/>
</dbReference>
<feature type="region of interest" description="Disordered" evidence="1">
    <location>
        <begin position="149"/>
        <end position="185"/>
    </location>
</feature>
<dbReference type="EnsemblProtists" id="EOD26613">
    <property type="protein sequence ID" value="EOD26613"/>
    <property type="gene ID" value="EMIHUDRAFT_354003"/>
</dbReference>
<dbReference type="RefSeq" id="XP_005779042.1">
    <property type="nucleotide sequence ID" value="XM_005778985.1"/>
</dbReference>
<reference evidence="2" key="2">
    <citation type="submission" date="2024-10" db="UniProtKB">
        <authorList>
            <consortium name="EnsemblProtists"/>
        </authorList>
    </citation>
    <scope>IDENTIFICATION</scope>
</reference>
<reference evidence="3" key="1">
    <citation type="journal article" date="2013" name="Nature">
        <title>Pan genome of the phytoplankton Emiliania underpins its global distribution.</title>
        <authorList>
            <person name="Read B.A."/>
            <person name="Kegel J."/>
            <person name="Klute M.J."/>
            <person name="Kuo A."/>
            <person name="Lefebvre S.C."/>
            <person name="Maumus F."/>
            <person name="Mayer C."/>
            <person name="Miller J."/>
            <person name="Monier A."/>
            <person name="Salamov A."/>
            <person name="Young J."/>
            <person name="Aguilar M."/>
            <person name="Claverie J.M."/>
            <person name="Frickenhaus S."/>
            <person name="Gonzalez K."/>
            <person name="Herman E.K."/>
            <person name="Lin Y.C."/>
            <person name="Napier J."/>
            <person name="Ogata H."/>
            <person name="Sarno A.F."/>
            <person name="Shmutz J."/>
            <person name="Schroeder D."/>
            <person name="de Vargas C."/>
            <person name="Verret F."/>
            <person name="von Dassow P."/>
            <person name="Valentin K."/>
            <person name="Van de Peer Y."/>
            <person name="Wheeler G."/>
            <person name="Dacks J.B."/>
            <person name="Delwiche C.F."/>
            <person name="Dyhrman S.T."/>
            <person name="Glockner G."/>
            <person name="John U."/>
            <person name="Richards T."/>
            <person name="Worden A.Z."/>
            <person name="Zhang X."/>
            <person name="Grigoriev I.V."/>
            <person name="Allen A.E."/>
            <person name="Bidle K."/>
            <person name="Borodovsky M."/>
            <person name="Bowler C."/>
            <person name="Brownlee C."/>
            <person name="Cock J.M."/>
            <person name="Elias M."/>
            <person name="Gladyshev V.N."/>
            <person name="Groth M."/>
            <person name="Guda C."/>
            <person name="Hadaegh A."/>
            <person name="Iglesias-Rodriguez M.D."/>
            <person name="Jenkins J."/>
            <person name="Jones B.M."/>
            <person name="Lawson T."/>
            <person name="Leese F."/>
            <person name="Lindquist E."/>
            <person name="Lobanov A."/>
            <person name="Lomsadze A."/>
            <person name="Malik S.B."/>
            <person name="Marsh M.E."/>
            <person name="Mackinder L."/>
            <person name="Mock T."/>
            <person name="Mueller-Roeber B."/>
            <person name="Pagarete A."/>
            <person name="Parker M."/>
            <person name="Probert I."/>
            <person name="Quesneville H."/>
            <person name="Raines C."/>
            <person name="Rensing S.A."/>
            <person name="Riano-Pachon D.M."/>
            <person name="Richier S."/>
            <person name="Rokitta S."/>
            <person name="Shiraiwa Y."/>
            <person name="Soanes D.M."/>
            <person name="van der Giezen M."/>
            <person name="Wahlund T.M."/>
            <person name="Williams B."/>
            <person name="Wilson W."/>
            <person name="Wolfe G."/>
            <person name="Wurch L.L."/>
        </authorList>
    </citation>
    <scope>NUCLEOTIDE SEQUENCE</scope>
</reference>
<dbReference type="InterPro" id="IPR006597">
    <property type="entry name" value="Sel1-like"/>
</dbReference>
<accession>A0A0D3JSX8</accession>
<keyword evidence="3" id="KW-1185">Reference proteome</keyword>
<sequence>MLIATVVTRREREASLAPRALKASPRGVAVAWRGVVKGDEVDDEAGAAPAVPCSSPTQQKVWSPTTSIEQTTRRAEAGDTEAMMDLGLAYYIGLDGVSKDITQAYKWYQRAADGGYPTGMARRLGFLVQASGDAPALVPSLSGDEVEAVERGASKAGRAGGPPAGPTAQDCARERDGKERGGRGANARMFLL</sequence>
<dbReference type="Pfam" id="PF08238">
    <property type="entry name" value="Sel1"/>
    <property type="match status" value="1"/>
</dbReference>
<dbReference type="PaxDb" id="2903-EOD26510"/>
<dbReference type="GeneID" id="17272159"/>